<dbReference type="Proteomes" id="UP000593571">
    <property type="component" value="Unassembled WGS sequence"/>
</dbReference>
<keyword evidence="2" id="KW-1185">Reference proteome</keyword>
<organism evidence="1 2">
    <name type="scientific">Rousettus aegyptiacus</name>
    <name type="common">Egyptian fruit bat</name>
    <name type="synonym">Pteropus aegyptiacus</name>
    <dbReference type="NCBI Taxonomy" id="9407"/>
    <lineage>
        <taxon>Eukaryota</taxon>
        <taxon>Metazoa</taxon>
        <taxon>Chordata</taxon>
        <taxon>Craniata</taxon>
        <taxon>Vertebrata</taxon>
        <taxon>Euteleostomi</taxon>
        <taxon>Mammalia</taxon>
        <taxon>Eutheria</taxon>
        <taxon>Laurasiatheria</taxon>
        <taxon>Chiroptera</taxon>
        <taxon>Yinpterochiroptera</taxon>
        <taxon>Pteropodoidea</taxon>
        <taxon>Pteropodidae</taxon>
        <taxon>Rousettinae</taxon>
        <taxon>Rousettus</taxon>
    </lineage>
</organism>
<evidence type="ECO:0000313" key="1">
    <source>
        <dbReference type="EMBL" id="KAF6447695.1"/>
    </source>
</evidence>
<protein>
    <submittedName>
        <fullName evidence="1">Uncharacterized protein</fullName>
    </submittedName>
</protein>
<dbReference type="AlphaFoldDB" id="A0A7J8FJD1"/>
<reference evidence="1 2" key="1">
    <citation type="journal article" date="2020" name="Nature">
        <title>Six reference-quality genomes reveal evolution of bat adaptations.</title>
        <authorList>
            <person name="Jebb D."/>
            <person name="Huang Z."/>
            <person name="Pippel M."/>
            <person name="Hughes G.M."/>
            <person name="Lavrichenko K."/>
            <person name="Devanna P."/>
            <person name="Winkler S."/>
            <person name="Jermiin L.S."/>
            <person name="Skirmuntt E.C."/>
            <person name="Katzourakis A."/>
            <person name="Burkitt-Gray L."/>
            <person name="Ray D.A."/>
            <person name="Sullivan K.A.M."/>
            <person name="Roscito J.G."/>
            <person name="Kirilenko B.M."/>
            <person name="Davalos L.M."/>
            <person name="Corthals A.P."/>
            <person name="Power M.L."/>
            <person name="Jones G."/>
            <person name="Ransome R.D."/>
            <person name="Dechmann D.K.N."/>
            <person name="Locatelli A.G."/>
            <person name="Puechmaille S.J."/>
            <person name="Fedrigo O."/>
            <person name="Jarvis E.D."/>
            <person name="Hiller M."/>
            <person name="Vernes S.C."/>
            <person name="Myers E.W."/>
            <person name="Teeling E.C."/>
        </authorList>
    </citation>
    <scope>NUCLEOTIDE SEQUENCE [LARGE SCALE GENOMIC DNA]</scope>
    <source>
        <strain evidence="1">MRouAeg1</strain>
        <tissue evidence="1">Muscle</tissue>
    </source>
</reference>
<dbReference type="EMBL" id="JACASE010000007">
    <property type="protein sequence ID" value="KAF6447695.1"/>
    <property type="molecule type" value="Genomic_DNA"/>
</dbReference>
<gene>
    <name evidence="1" type="ORF">HJG63_012074</name>
</gene>
<sequence>MNKFEVVCCSEQPDETSRWSAAPRLRQASSLRPACRRFCAARLSVPVSVSRSTVGASQCLCSGNPHSTYRWPRSSRAVMLAIRICQREAVKRFLSENGPVYRKNRTCGVHTTVVSGIHGVLGRICT</sequence>
<name>A0A7J8FJD1_ROUAE</name>
<accession>A0A7J8FJD1</accession>
<evidence type="ECO:0000313" key="2">
    <source>
        <dbReference type="Proteomes" id="UP000593571"/>
    </source>
</evidence>
<comment type="caution">
    <text evidence="1">The sequence shown here is derived from an EMBL/GenBank/DDBJ whole genome shotgun (WGS) entry which is preliminary data.</text>
</comment>
<proteinExistence type="predicted"/>